<dbReference type="Gene3D" id="3.30.9.10">
    <property type="entry name" value="D-Amino Acid Oxidase, subunit A, domain 2"/>
    <property type="match status" value="1"/>
</dbReference>
<dbReference type="Pfam" id="PF01266">
    <property type="entry name" value="DAO"/>
    <property type="match status" value="1"/>
</dbReference>
<dbReference type="Pfam" id="PF16350">
    <property type="entry name" value="FAO_M"/>
    <property type="match status" value="1"/>
</dbReference>
<dbReference type="Proteomes" id="UP000256542">
    <property type="component" value="Unassembled WGS sequence"/>
</dbReference>
<dbReference type="Pfam" id="PF01571">
    <property type="entry name" value="GCV_T"/>
    <property type="match status" value="1"/>
</dbReference>
<dbReference type="PANTHER" id="PTHR43757:SF15">
    <property type="entry name" value="PYRUVATE DEHYDROGENASE PHOSPHATASE REGULATORY SUBUNIT, MITOCHONDRIAL-LIKE"/>
    <property type="match status" value="1"/>
</dbReference>
<feature type="domain" description="GCVT N-terminal" evidence="4">
    <location>
        <begin position="426"/>
        <end position="703"/>
    </location>
</feature>
<dbReference type="Gene3D" id="2.40.30.110">
    <property type="entry name" value="Aminomethyltransferase beta-barrel domains"/>
    <property type="match status" value="1"/>
</dbReference>
<dbReference type="GO" id="GO:0016491">
    <property type="term" value="F:oxidoreductase activity"/>
    <property type="evidence" value="ECO:0007669"/>
    <property type="project" value="UniProtKB-KW"/>
</dbReference>
<dbReference type="InterPro" id="IPR006222">
    <property type="entry name" value="GCVT_N"/>
</dbReference>
<evidence type="ECO:0000259" key="4">
    <source>
        <dbReference type="Pfam" id="PF01571"/>
    </source>
</evidence>
<proteinExistence type="inferred from homology"/>
<dbReference type="AlphaFoldDB" id="A0A3E0DTQ9"/>
<keyword evidence="8" id="KW-1185">Reference proteome</keyword>
<dbReference type="EMBL" id="QUNG01000002">
    <property type="protein sequence ID" value="REG85896.1"/>
    <property type="molecule type" value="Genomic_DNA"/>
</dbReference>
<evidence type="ECO:0000313" key="7">
    <source>
        <dbReference type="EMBL" id="REG85896.1"/>
    </source>
</evidence>
<dbReference type="Gene3D" id="3.30.70.1400">
    <property type="entry name" value="Aminomethyltransferase beta-barrel domains"/>
    <property type="match status" value="1"/>
</dbReference>
<evidence type="ECO:0000259" key="3">
    <source>
        <dbReference type="Pfam" id="PF01266"/>
    </source>
</evidence>
<feature type="domain" description="FAD dependent oxidoreductase" evidence="3">
    <location>
        <begin position="11"/>
        <end position="366"/>
    </location>
</feature>
<dbReference type="InterPro" id="IPR027266">
    <property type="entry name" value="TrmE/GcvT-like"/>
</dbReference>
<sequence length="816" mass="90484">MTKTLPSSAQVVIVGGGVIGCSVAYHLTKLGFTDVVLLERRQLTCGTTWHAAGLVPTLRATYNMSMLANYSATLYEQLQAETGQGTGFVRNGSLTIATNKERLAELKRGASMAKVAGFPCDVISPDEAKALWPLMNVDDVLGAIHLPMDGMASPVDVTQALAKGARQGGAKIIEGVKVLDMKVKDGKAVGVITEQGDIDAEYVVNCSGMWAREFGKKAGVNVPLHAAEHFYVVTESMPDLQRGLPTMRDMDGFCYYKEDAGKLLVGMFEPNAKPWGMEGIPENFFFDELPEDFDHLEPYLEAAMHRLPILEKTGLQVFFNGPESFTPDDRYHLGEAPEVRNYFVAAGFNSVGIQSAGGAGKMLAEWIHKGHAPQDLWDVDIRRNMPFQGTQKYLQERTTESLGLLYETHFPFKQFKTARGVRRSVLHEQLKAQGAVFGSENGWERANWFAKEGQKAEYGYSFGRQNWFENNQEEHQAVRTSVGVIDQSSFCKYKIEGPDAEAFLNRICCNNVSVAVGKMVYTQWLNERGGIEADVTVTRLADDQYLVVSGVACQTRDLDWLRRHKQADTAVVITDMTSAYAVVTVMGPKSRDTLAKLTKADLSHEGFPFATSREIELGYAIVRASRITYVGELGWELYIPTEFAPSVYELVFEAGAEFDIRPYGYHTMNSLRMEKCYRHWGHDITDEDTVLEAGLGFTCDFEKAGGFIGKEAVLAQKAQGPLKKRFVAFLFDDAEPLCYHEEPIYAGGVIVGRTTAGMFGHTVGATVAMGYIESEAGVTKDWLEATSFEIEVECVRYKVTPSLRSFYDPAMENIKR</sequence>
<organism evidence="7 8">
    <name type="scientific">Marinomonas pollencensis</name>
    <dbReference type="NCBI Taxonomy" id="491954"/>
    <lineage>
        <taxon>Bacteria</taxon>
        <taxon>Pseudomonadati</taxon>
        <taxon>Pseudomonadota</taxon>
        <taxon>Gammaproteobacteria</taxon>
        <taxon>Oceanospirillales</taxon>
        <taxon>Oceanospirillaceae</taxon>
        <taxon>Marinomonas</taxon>
    </lineage>
</organism>
<evidence type="ECO:0000313" key="8">
    <source>
        <dbReference type="Proteomes" id="UP000256542"/>
    </source>
</evidence>
<gene>
    <name evidence="7" type="ORF">DFP81_102435</name>
</gene>
<dbReference type="SUPFAM" id="SSF54373">
    <property type="entry name" value="FAD-linked reductases, C-terminal domain"/>
    <property type="match status" value="1"/>
</dbReference>
<feature type="domain" description="Aminomethyltransferase C-terminal" evidence="5">
    <location>
        <begin position="724"/>
        <end position="808"/>
    </location>
</feature>
<dbReference type="Gene3D" id="3.50.50.60">
    <property type="entry name" value="FAD/NAD(P)-binding domain"/>
    <property type="match status" value="1"/>
</dbReference>
<dbReference type="PROSITE" id="PS51257">
    <property type="entry name" value="PROKAR_LIPOPROTEIN"/>
    <property type="match status" value="1"/>
</dbReference>
<evidence type="ECO:0000256" key="1">
    <source>
        <dbReference type="ARBA" id="ARBA00008609"/>
    </source>
</evidence>
<evidence type="ECO:0000256" key="2">
    <source>
        <dbReference type="ARBA" id="ARBA00023002"/>
    </source>
</evidence>
<feature type="domain" description="FAD dependent oxidoreductase central" evidence="6">
    <location>
        <begin position="369"/>
        <end position="424"/>
    </location>
</feature>
<dbReference type="Pfam" id="PF08669">
    <property type="entry name" value="GCV_T_C"/>
    <property type="match status" value="1"/>
</dbReference>
<dbReference type="SUPFAM" id="SSF101790">
    <property type="entry name" value="Aminomethyltransferase beta-barrel domain"/>
    <property type="match status" value="1"/>
</dbReference>
<dbReference type="InterPro" id="IPR006076">
    <property type="entry name" value="FAD-dep_OxRdtase"/>
</dbReference>
<accession>A0A3E0DTQ9</accession>
<dbReference type="InterPro" id="IPR029043">
    <property type="entry name" value="GcvT/YgfZ_C"/>
</dbReference>
<name>A0A3E0DTQ9_9GAMM</name>
<dbReference type="InterPro" id="IPR013977">
    <property type="entry name" value="GcvT_C"/>
</dbReference>
<dbReference type="Gene3D" id="3.30.1360.120">
    <property type="entry name" value="Probable tRNA modification gtpase trme, domain 1"/>
    <property type="match status" value="1"/>
</dbReference>
<dbReference type="SUPFAM" id="SSF51905">
    <property type="entry name" value="FAD/NAD(P)-binding domain"/>
    <property type="match status" value="1"/>
</dbReference>
<dbReference type="SUPFAM" id="SSF103025">
    <property type="entry name" value="Folate-binding domain"/>
    <property type="match status" value="1"/>
</dbReference>
<comment type="similarity">
    <text evidence="1">Belongs to the GcvT family.</text>
</comment>
<reference evidence="7 8" key="1">
    <citation type="submission" date="2018-08" db="EMBL/GenBank/DDBJ databases">
        <title>Genomic Encyclopedia of Type Strains, Phase III (KMG-III): the genomes of soil and plant-associated and newly described type strains.</title>
        <authorList>
            <person name="Whitman W."/>
        </authorList>
    </citation>
    <scope>NUCLEOTIDE SEQUENCE [LARGE SCALE GENOMIC DNA]</scope>
    <source>
        <strain evidence="7 8">CECT 7375</strain>
    </source>
</reference>
<evidence type="ECO:0000259" key="6">
    <source>
        <dbReference type="Pfam" id="PF16350"/>
    </source>
</evidence>
<comment type="caution">
    <text evidence="7">The sequence shown here is derived from an EMBL/GenBank/DDBJ whole genome shotgun (WGS) entry which is preliminary data.</text>
</comment>
<dbReference type="OrthoDB" id="5287468at2"/>
<protein>
    <submittedName>
        <fullName evidence="7">4-methylaminobutanoate oxidase (Formaldehyde-forming)</fullName>
    </submittedName>
</protein>
<keyword evidence="2" id="KW-0560">Oxidoreductase</keyword>
<dbReference type="InterPro" id="IPR028896">
    <property type="entry name" value="GcvT/YgfZ/DmdA"/>
</dbReference>
<dbReference type="InterPro" id="IPR036188">
    <property type="entry name" value="FAD/NAD-bd_sf"/>
</dbReference>
<evidence type="ECO:0000259" key="5">
    <source>
        <dbReference type="Pfam" id="PF08669"/>
    </source>
</evidence>
<dbReference type="PANTHER" id="PTHR43757">
    <property type="entry name" value="AMINOMETHYLTRANSFERASE"/>
    <property type="match status" value="1"/>
</dbReference>
<dbReference type="InterPro" id="IPR032503">
    <property type="entry name" value="FAO_M"/>
</dbReference>